<feature type="region of interest" description="Disordered" evidence="1">
    <location>
        <begin position="23"/>
        <end position="54"/>
    </location>
</feature>
<evidence type="ECO:0000313" key="2">
    <source>
        <dbReference type="EMBL" id="VDP22841.1"/>
    </source>
</evidence>
<sequence>MQNYILIQKTVLANDATKHASEDVKNIGSAGEGSRGENEKSEDGNYPGVASPTVANNDEATANVQISATQISNNTTITDGAGGSTTNSAPLAKFENLETALTTTLGTHGYCPTVPHVINSTQPNCRTNNVANIDTQQAGLTQVSSLDAIHMSQQPCITMPEACETTQRSTSELAAMEVPKGAT</sequence>
<protein>
    <submittedName>
        <fullName evidence="2">Uncharacterized protein</fullName>
    </submittedName>
</protein>
<reference evidence="2 3" key="1">
    <citation type="submission" date="2018-11" db="EMBL/GenBank/DDBJ databases">
        <authorList>
            <consortium name="Pathogen Informatics"/>
        </authorList>
    </citation>
    <scope>NUCLEOTIDE SEQUENCE [LARGE SCALE GENOMIC DNA]</scope>
</reference>
<dbReference type="AlphaFoldDB" id="A0A3P8BMG0"/>
<name>A0A3P8BMG0_9BILA</name>
<organism evidence="2 3">
    <name type="scientific">Onchocerca flexuosa</name>
    <dbReference type="NCBI Taxonomy" id="387005"/>
    <lineage>
        <taxon>Eukaryota</taxon>
        <taxon>Metazoa</taxon>
        <taxon>Ecdysozoa</taxon>
        <taxon>Nematoda</taxon>
        <taxon>Chromadorea</taxon>
        <taxon>Rhabditida</taxon>
        <taxon>Spirurina</taxon>
        <taxon>Spiruromorpha</taxon>
        <taxon>Filarioidea</taxon>
        <taxon>Onchocercidae</taxon>
        <taxon>Onchocerca</taxon>
    </lineage>
</organism>
<gene>
    <name evidence="2" type="ORF">OFLC_LOCUS15611</name>
</gene>
<proteinExistence type="predicted"/>
<keyword evidence="3" id="KW-1185">Reference proteome</keyword>
<dbReference type="EMBL" id="UZAJ01042459">
    <property type="protein sequence ID" value="VDP22841.1"/>
    <property type="molecule type" value="Genomic_DNA"/>
</dbReference>
<dbReference type="Proteomes" id="UP000267606">
    <property type="component" value="Unassembled WGS sequence"/>
</dbReference>
<accession>A0A3P8BMG0</accession>
<feature type="compositionally biased region" description="Basic and acidic residues" evidence="1">
    <location>
        <begin position="34"/>
        <end position="43"/>
    </location>
</feature>
<evidence type="ECO:0000256" key="1">
    <source>
        <dbReference type="SAM" id="MobiDB-lite"/>
    </source>
</evidence>
<evidence type="ECO:0000313" key="3">
    <source>
        <dbReference type="Proteomes" id="UP000267606"/>
    </source>
</evidence>